<organism evidence="1 2">
    <name type="scientific">Phaeodactylibacter xiamenensis</name>
    <dbReference type="NCBI Taxonomy" id="1524460"/>
    <lineage>
        <taxon>Bacteria</taxon>
        <taxon>Pseudomonadati</taxon>
        <taxon>Bacteroidota</taxon>
        <taxon>Saprospiria</taxon>
        <taxon>Saprospirales</taxon>
        <taxon>Haliscomenobacteraceae</taxon>
        <taxon>Phaeodactylibacter</taxon>
    </lineage>
</organism>
<proteinExistence type="predicted"/>
<dbReference type="RefSeq" id="WP_152605171.1">
    <property type="nucleotide sequence ID" value="NZ_JBKAGJ010000026.1"/>
</dbReference>
<gene>
    <name evidence="1" type="ORF">IX84_21995</name>
</gene>
<accession>A0A098S273</accession>
<evidence type="ECO:0000313" key="1">
    <source>
        <dbReference type="EMBL" id="KGE86454.1"/>
    </source>
</evidence>
<dbReference type="Proteomes" id="UP000029736">
    <property type="component" value="Unassembled WGS sequence"/>
</dbReference>
<evidence type="ECO:0000313" key="2">
    <source>
        <dbReference type="Proteomes" id="UP000029736"/>
    </source>
</evidence>
<sequence>MILISLQDCKPVFPHCSGMDNAQAVFTFTDVEGNTGTVTVSGKIAAFNAISHFDYLAVDGSNGTTSEVNVGGTLTVVSAFDPAFNIDNNKTVSMKVTDCAGYESVEEVVGYTDAVMTHNNEFIKVDDDHYLIYI</sequence>
<dbReference type="EMBL" id="JPOS01000079">
    <property type="protein sequence ID" value="KGE86454.1"/>
    <property type="molecule type" value="Genomic_DNA"/>
</dbReference>
<dbReference type="AlphaFoldDB" id="A0A098S273"/>
<reference evidence="1 2" key="1">
    <citation type="journal article" date="2014" name="Int. J. Syst. Evol. Microbiol.">
        <title>Phaeodactylibacter xiamenensis gen. nov., sp. nov., a member of the family Saprospiraceae isolated from the marine alga Phaeodactylum tricornutum.</title>
        <authorList>
            <person name="Chen Z.Jr."/>
            <person name="Lei X."/>
            <person name="Lai Q."/>
            <person name="Li Y."/>
            <person name="Zhang B."/>
            <person name="Zhang J."/>
            <person name="Zhang H."/>
            <person name="Yang L."/>
            <person name="Zheng W."/>
            <person name="Tian Y."/>
            <person name="Yu Z."/>
            <person name="Xu H.Jr."/>
            <person name="Zheng T."/>
        </authorList>
    </citation>
    <scope>NUCLEOTIDE SEQUENCE [LARGE SCALE GENOMIC DNA]</scope>
    <source>
        <strain evidence="1 2">KD52</strain>
    </source>
</reference>
<protein>
    <submittedName>
        <fullName evidence="1">Uncharacterized protein</fullName>
    </submittedName>
</protein>
<keyword evidence="2" id="KW-1185">Reference proteome</keyword>
<dbReference type="STRING" id="1524460.IX84_21995"/>
<comment type="caution">
    <text evidence="1">The sequence shown here is derived from an EMBL/GenBank/DDBJ whole genome shotgun (WGS) entry which is preliminary data.</text>
</comment>
<name>A0A098S273_9BACT</name>